<dbReference type="CDD" id="cd16325">
    <property type="entry name" value="LolA"/>
    <property type="match status" value="1"/>
</dbReference>
<organism evidence="3 4">
    <name type="scientific">Aliiroseovarius pelagivivens</name>
    <dbReference type="NCBI Taxonomy" id="1639690"/>
    <lineage>
        <taxon>Bacteria</taxon>
        <taxon>Pseudomonadati</taxon>
        <taxon>Pseudomonadota</taxon>
        <taxon>Alphaproteobacteria</taxon>
        <taxon>Rhodobacterales</taxon>
        <taxon>Paracoccaceae</taxon>
        <taxon>Aliiroseovarius</taxon>
    </lineage>
</organism>
<evidence type="ECO:0000313" key="3">
    <source>
        <dbReference type="EMBL" id="SPF79186.1"/>
    </source>
</evidence>
<dbReference type="RefSeq" id="WP_108858145.1">
    <property type="nucleotide sequence ID" value="NZ_OMOI01000002.1"/>
</dbReference>
<accession>A0A2R8ASZ4</accession>
<name>A0A2R8ASZ4_9RHOB</name>
<evidence type="ECO:0000256" key="2">
    <source>
        <dbReference type="SAM" id="SignalP"/>
    </source>
</evidence>
<evidence type="ECO:0000313" key="4">
    <source>
        <dbReference type="Proteomes" id="UP000244911"/>
    </source>
</evidence>
<dbReference type="AlphaFoldDB" id="A0A2R8ASZ4"/>
<keyword evidence="3" id="KW-0449">Lipoprotein</keyword>
<dbReference type="Pfam" id="PF03548">
    <property type="entry name" value="LolA"/>
    <property type="match status" value="1"/>
</dbReference>
<evidence type="ECO:0000256" key="1">
    <source>
        <dbReference type="ARBA" id="ARBA00022729"/>
    </source>
</evidence>
<reference evidence="3 4" key="1">
    <citation type="submission" date="2018-03" db="EMBL/GenBank/DDBJ databases">
        <authorList>
            <person name="Keele B.F."/>
        </authorList>
    </citation>
    <scope>NUCLEOTIDE SEQUENCE [LARGE SCALE GENOMIC DNA]</scope>
    <source>
        <strain evidence="3 4">CECT 8811</strain>
    </source>
</reference>
<proteinExistence type="predicted"/>
<dbReference type="SUPFAM" id="SSF89392">
    <property type="entry name" value="Prokaryotic lipoproteins and lipoprotein localization factors"/>
    <property type="match status" value="1"/>
</dbReference>
<keyword evidence="4" id="KW-1185">Reference proteome</keyword>
<protein>
    <submittedName>
        <fullName evidence="3">Outer-membrane lipoprotein carrier protein</fullName>
    </submittedName>
</protein>
<dbReference type="Gene3D" id="2.50.20.10">
    <property type="entry name" value="Lipoprotein localisation LolA/LolB/LppX"/>
    <property type="match status" value="1"/>
</dbReference>
<gene>
    <name evidence="3" type="primary">lolA</name>
    <name evidence="3" type="ORF">ALP8811_03124</name>
</gene>
<dbReference type="EMBL" id="OMOI01000002">
    <property type="protein sequence ID" value="SPF79186.1"/>
    <property type="molecule type" value="Genomic_DNA"/>
</dbReference>
<dbReference type="PANTHER" id="PTHR35869:SF1">
    <property type="entry name" value="OUTER-MEMBRANE LIPOPROTEIN CARRIER PROTEIN"/>
    <property type="match status" value="1"/>
</dbReference>
<dbReference type="InterPro" id="IPR029046">
    <property type="entry name" value="LolA/LolB/LppX"/>
</dbReference>
<dbReference type="InterPro" id="IPR004564">
    <property type="entry name" value="OM_lipoprot_carrier_LolA-like"/>
</dbReference>
<feature type="chain" id="PRO_5015303489" evidence="2">
    <location>
        <begin position="23"/>
        <end position="202"/>
    </location>
</feature>
<dbReference type="Proteomes" id="UP000244911">
    <property type="component" value="Unassembled WGS sequence"/>
</dbReference>
<dbReference type="OrthoDB" id="9800501at2"/>
<feature type="signal peptide" evidence="2">
    <location>
        <begin position="1"/>
        <end position="22"/>
    </location>
</feature>
<keyword evidence="1 2" id="KW-0732">Signal</keyword>
<sequence length="202" mass="21627">MTPLRMTFAALALMATALPAQAEKISLNAISNYLNGLTTAKSQFTQINDDGTISTGTIYLKRPGRARFEYNPPMDALVVAGGSQVAIFDGKSNAGPQQYPLKRTPLNLILARDVNLSQANMVVGHNYDGTATTVVAQDPENPEVGTIELKFTANPTELRQWIITDNAGSKTTVLLGEFEKGVPLGSSLFSITAAINKRGARD</sequence>
<dbReference type="PANTHER" id="PTHR35869">
    <property type="entry name" value="OUTER-MEMBRANE LIPOPROTEIN CARRIER PROTEIN"/>
    <property type="match status" value="1"/>
</dbReference>